<evidence type="ECO:0000256" key="2">
    <source>
        <dbReference type="ARBA" id="ARBA00004882"/>
    </source>
</evidence>
<dbReference type="SUPFAM" id="SSF53927">
    <property type="entry name" value="Cytidine deaminase-like"/>
    <property type="match status" value="1"/>
</dbReference>
<comment type="cofactor">
    <cofactor evidence="1">
        <name>Zn(2+)</name>
        <dbReference type="ChEBI" id="CHEBI:29105"/>
    </cofactor>
</comment>
<feature type="domain" description="CMP/dCMP-type deaminase" evidence="10">
    <location>
        <begin position="65"/>
        <end position="187"/>
    </location>
</feature>
<comment type="function">
    <text evidence="7">Monofunctional pyrimidine deaminase involved in the riboflavin biosynthesis pathway. Also has a reductase domain that lacks catalytically essential substrate-binding residues.</text>
</comment>
<evidence type="ECO:0000256" key="1">
    <source>
        <dbReference type="ARBA" id="ARBA00001947"/>
    </source>
</evidence>
<dbReference type="InterPro" id="IPR004794">
    <property type="entry name" value="Eubact_RibD"/>
</dbReference>
<feature type="coiled-coil region" evidence="9">
    <location>
        <begin position="339"/>
        <end position="373"/>
    </location>
</feature>
<dbReference type="Pfam" id="PF00383">
    <property type="entry name" value="dCMP_cyt_deam_1"/>
    <property type="match status" value="1"/>
</dbReference>
<organism evidence="11 12">
    <name type="scientific">Trapa incisa</name>
    <dbReference type="NCBI Taxonomy" id="236973"/>
    <lineage>
        <taxon>Eukaryota</taxon>
        <taxon>Viridiplantae</taxon>
        <taxon>Streptophyta</taxon>
        <taxon>Embryophyta</taxon>
        <taxon>Tracheophyta</taxon>
        <taxon>Spermatophyta</taxon>
        <taxon>Magnoliopsida</taxon>
        <taxon>eudicotyledons</taxon>
        <taxon>Gunneridae</taxon>
        <taxon>Pentapetalae</taxon>
        <taxon>rosids</taxon>
        <taxon>malvids</taxon>
        <taxon>Myrtales</taxon>
        <taxon>Lythraceae</taxon>
        <taxon>Trapa</taxon>
    </lineage>
</organism>
<keyword evidence="12" id="KW-1185">Reference proteome</keyword>
<dbReference type="EMBL" id="JAXIOK010000022">
    <property type="protein sequence ID" value="KAK4744642.1"/>
    <property type="molecule type" value="Genomic_DNA"/>
</dbReference>
<dbReference type="PROSITE" id="PS00903">
    <property type="entry name" value="CYT_DCMP_DEAMINASES_1"/>
    <property type="match status" value="1"/>
</dbReference>
<evidence type="ECO:0000256" key="3">
    <source>
        <dbReference type="ARBA" id="ARBA00012766"/>
    </source>
</evidence>
<dbReference type="Gene3D" id="3.40.430.10">
    <property type="entry name" value="Dihydrofolate Reductase, subunit A"/>
    <property type="match status" value="1"/>
</dbReference>
<dbReference type="GO" id="GO:0009231">
    <property type="term" value="P:riboflavin biosynthetic process"/>
    <property type="evidence" value="ECO:0007669"/>
    <property type="project" value="InterPro"/>
</dbReference>
<sequence>MQIFGLFAPNHCLTPPNLTLDHGSGRTGFKAGHFCSFRRAPFRQCGHGAARRLRIRCGASRDHETDDGYYIRRCVEIARKAVGCTSPNPMVGCVIVNDGKVVGEGFHPKAGQPHAEVFALRDAGDLAEGATAYVSLEPCNHYGRTPPCTEALLKAKVKKVVVGMVDPNPIVAFKGVDKLRAAGVEVTVGVEEELCRNLNEAYIHQMLTGKPFVTLRYSIALNGQVVNQLGEGADKFGGYYSKLLQEYDAVIISSTLLASDVSAPTSQEPGANQPLMIIMSRGLEGSALDIPSLPTDVRSKIVVFSERRGVGEPDPSIAGVETIVSDKISMHDILEYCQLQRFCNVLVDLRGNLKDLEELLEEAAEQNVLQKVLVEVLPFWDGSDVNGSKQLTGILKGLKAKNLRPCVFGQSIVLEAYF</sequence>
<evidence type="ECO:0000256" key="9">
    <source>
        <dbReference type="SAM" id="Coils"/>
    </source>
</evidence>
<evidence type="ECO:0000256" key="5">
    <source>
        <dbReference type="ARBA" id="ARBA00022801"/>
    </source>
</evidence>
<dbReference type="InterPro" id="IPR002125">
    <property type="entry name" value="CMP_dCMP_dom"/>
</dbReference>
<dbReference type="Proteomes" id="UP001345219">
    <property type="component" value="Chromosome 9"/>
</dbReference>
<name>A0AAN7GX89_9MYRT</name>
<dbReference type="FunFam" id="3.40.140.10:FF:000025">
    <property type="entry name" value="Riboflavin biosynthesis protein RibD"/>
    <property type="match status" value="1"/>
</dbReference>
<dbReference type="Gene3D" id="3.40.140.10">
    <property type="entry name" value="Cytidine Deaminase, domain 2"/>
    <property type="match status" value="1"/>
</dbReference>
<dbReference type="NCBIfam" id="TIGR00326">
    <property type="entry name" value="eubact_ribD"/>
    <property type="match status" value="1"/>
</dbReference>
<dbReference type="EC" id="3.5.4.26" evidence="3"/>
<dbReference type="PROSITE" id="PS51747">
    <property type="entry name" value="CYT_DCMP_DEAMINASES_2"/>
    <property type="match status" value="1"/>
</dbReference>
<dbReference type="InterPro" id="IPR016192">
    <property type="entry name" value="APOBEC/CMP_deaminase_Zn-bd"/>
</dbReference>
<protein>
    <recommendedName>
        <fullName evidence="8">Riboflavin biosynthesis protein PYRD, chloroplastic</fullName>
        <ecNumber evidence="3">3.5.4.26</ecNumber>
    </recommendedName>
</protein>
<dbReference type="InterPro" id="IPR016193">
    <property type="entry name" value="Cytidine_deaminase-like"/>
</dbReference>
<reference evidence="11 12" key="1">
    <citation type="journal article" date="2023" name="Hortic Res">
        <title>Pangenome of water caltrop reveals structural variations and asymmetric subgenome divergence after allopolyploidization.</title>
        <authorList>
            <person name="Zhang X."/>
            <person name="Chen Y."/>
            <person name="Wang L."/>
            <person name="Yuan Y."/>
            <person name="Fang M."/>
            <person name="Shi L."/>
            <person name="Lu R."/>
            <person name="Comes H.P."/>
            <person name="Ma Y."/>
            <person name="Chen Y."/>
            <person name="Huang G."/>
            <person name="Zhou Y."/>
            <person name="Zheng Z."/>
            <person name="Qiu Y."/>
        </authorList>
    </citation>
    <scope>NUCLEOTIDE SEQUENCE [LARGE SCALE GENOMIC DNA]</scope>
    <source>
        <tissue evidence="11">Roots</tissue>
    </source>
</reference>
<dbReference type="InterPro" id="IPR024072">
    <property type="entry name" value="DHFR-like_dom_sf"/>
</dbReference>
<keyword evidence="6" id="KW-0862">Zinc</keyword>
<keyword evidence="9" id="KW-0175">Coiled coil</keyword>
<proteinExistence type="predicted"/>
<evidence type="ECO:0000256" key="4">
    <source>
        <dbReference type="ARBA" id="ARBA00022723"/>
    </source>
</evidence>
<dbReference type="SUPFAM" id="SSF53597">
    <property type="entry name" value="Dihydrofolate reductase-like"/>
    <property type="match status" value="1"/>
</dbReference>
<evidence type="ECO:0000313" key="12">
    <source>
        <dbReference type="Proteomes" id="UP001345219"/>
    </source>
</evidence>
<dbReference type="GO" id="GO:0008270">
    <property type="term" value="F:zinc ion binding"/>
    <property type="evidence" value="ECO:0007669"/>
    <property type="project" value="InterPro"/>
</dbReference>
<comment type="caution">
    <text evidence="11">The sequence shown here is derived from an EMBL/GenBank/DDBJ whole genome shotgun (WGS) entry which is preliminary data.</text>
</comment>
<comment type="pathway">
    <text evidence="2">Cofactor biosynthesis; riboflavin biosynthesis; 5-amino-6-(D-ribitylamino)uracil from GTP: step 2/4.</text>
</comment>
<dbReference type="GO" id="GO:0008835">
    <property type="term" value="F:diaminohydroxyphosphoribosylaminopyrimidine deaminase activity"/>
    <property type="evidence" value="ECO:0007669"/>
    <property type="project" value="UniProtKB-EC"/>
</dbReference>
<dbReference type="AlphaFoldDB" id="A0AAN7GX89"/>
<dbReference type="CDD" id="cd01284">
    <property type="entry name" value="Riboflavin_deaminase-reductase"/>
    <property type="match status" value="1"/>
</dbReference>
<dbReference type="PANTHER" id="PTHR11079">
    <property type="entry name" value="CYTOSINE DEAMINASE FAMILY MEMBER"/>
    <property type="match status" value="1"/>
</dbReference>
<gene>
    <name evidence="11" type="ORF">SAY87_010954</name>
</gene>
<accession>A0AAN7GX89</accession>
<keyword evidence="4" id="KW-0479">Metal-binding</keyword>
<keyword evidence="5" id="KW-0378">Hydrolase</keyword>
<evidence type="ECO:0000256" key="6">
    <source>
        <dbReference type="ARBA" id="ARBA00022833"/>
    </source>
</evidence>
<evidence type="ECO:0000313" key="11">
    <source>
        <dbReference type="EMBL" id="KAK4744642.1"/>
    </source>
</evidence>
<evidence type="ECO:0000256" key="7">
    <source>
        <dbReference type="ARBA" id="ARBA00058389"/>
    </source>
</evidence>
<evidence type="ECO:0000259" key="10">
    <source>
        <dbReference type="PROSITE" id="PS51747"/>
    </source>
</evidence>
<evidence type="ECO:0000256" key="8">
    <source>
        <dbReference type="ARBA" id="ARBA00070721"/>
    </source>
</evidence>
<dbReference type="PANTHER" id="PTHR11079:SF162">
    <property type="entry name" value="RIBOFLAVIN BIOSYNTHESIS PROTEIN PYRD, CHLOROPLASTIC"/>
    <property type="match status" value="1"/>
</dbReference>